<dbReference type="Gene3D" id="2.60.40.2230">
    <property type="entry name" value="Uncharacterised protein YcnI-like PF07987, DUF1775"/>
    <property type="match status" value="1"/>
</dbReference>
<dbReference type="InterPro" id="IPR038507">
    <property type="entry name" value="YcnI-like_sf"/>
</dbReference>
<protein>
    <submittedName>
        <fullName evidence="4">YcnI family protein</fullName>
    </submittedName>
</protein>
<evidence type="ECO:0000313" key="4">
    <source>
        <dbReference type="EMBL" id="MFD1054107.1"/>
    </source>
</evidence>
<proteinExistence type="predicted"/>
<dbReference type="Proteomes" id="UP001597046">
    <property type="component" value="Unassembled WGS sequence"/>
</dbReference>
<evidence type="ECO:0000259" key="3">
    <source>
        <dbReference type="Pfam" id="PF07987"/>
    </source>
</evidence>
<accession>A0ABW3MTR5</accession>
<reference evidence="5" key="1">
    <citation type="journal article" date="2019" name="Int. J. Syst. Evol. Microbiol.">
        <title>The Global Catalogue of Microorganisms (GCM) 10K type strain sequencing project: providing services to taxonomists for standard genome sequencing and annotation.</title>
        <authorList>
            <consortium name="The Broad Institute Genomics Platform"/>
            <consortium name="The Broad Institute Genome Sequencing Center for Infectious Disease"/>
            <person name="Wu L."/>
            <person name="Ma J."/>
        </authorList>
    </citation>
    <scope>NUCLEOTIDE SEQUENCE [LARGE SCALE GENOMIC DNA]</scope>
    <source>
        <strain evidence="5">CCUG 57508</strain>
    </source>
</reference>
<dbReference type="CDD" id="cd08545">
    <property type="entry name" value="YcnI_like"/>
    <property type="match status" value="1"/>
</dbReference>
<dbReference type="RefSeq" id="WP_386051999.1">
    <property type="nucleotide sequence ID" value="NZ_JBHTKH010000003.1"/>
</dbReference>
<keyword evidence="5" id="KW-1185">Reference proteome</keyword>
<dbReference type="EMBL" id="JBHTKH010000003">
    <property type="protein sequence ID" value="MFD1054107.1"/>
    <property type="molecule type" value="Genomic_DNA"/>
</dbReference>
<organism evidence="4 5">
    <name type="scientific">Terrabacter terrigena</name>
    <dbReference type="NCBI Taxonomy" id="574718"/>
    <lineage>
        <taxon>Bacteria</taxon>
        <taxon>Bacillati</taxon>
        <taxon>Actinomycetota</taxon>
        <taxon>Actinomycetes</taxon>
        <taxon>Micrococcales</taxon>
        <taxon>Intrasporangiaceae</taxon>
        <taxon>Terrabacter</taxon>
    </lineage>
</organism>
<dbReference type="PROSITE" id="PS51318">
    <property type="entry name" value="TAT"/>
    <property type="match status" value="1"/>
</dbReference>
<dbReference type="InterPro" id="IPR012533">
    <property type="entry name" value="YcnI-copper_dom"/>
</dbReference>
<feature type="signal peptide" evidence="2">
    <location>
        <begin position="1"/>
        <end position="36"/>
    </location>
</feature>
<dbReference type="Pfam" id="PF07987">
    <property type="entry name" value="DUF1775"/>
    <property type="match status" value="1"/>
</dbReference>
<comment type="caution">
    <text evidence="4">The sequence shown here is derived from an EMBL/GenBank/DDBJ whole genome shotgun (WGS) entry which is preliminary data.</text>
</comment>
<sequence>MFQNSRTTLRRNITRIGAGAGVALATALALPGTASAHVSIQPGTVEGGEGAVIAVRVPNERDDASTTRLRLVLPADNPIGSVRTTELPGWKATTATRKLAQPIDVFGRKVDTVVSQVTWTATDGVGIRPGQYKDFNLSLGPLPESGHLVFTALQTYSGGETVSWNEVSADKTVEPEHPAPVLEITPQAAPTAAPGATGATTANTASTAPAGASDTSGTASLALSGAALAVSLFAATLAWRRGRAATPLAAAPGAAPPVEATSSEPAAEDARP</sequence>
<dbReference type="InterPro" id="IPR006311">
    <property type="entry name" value="TAT_signal"/>
</dbReference>
<evidence type="ECO:0000256" key="2">
    <source>
        <dbReference type="SAM" id="SignalP"/>
    </source>
</evidence>
<evidence type="ECO:0000256" key="1">
    <source>
        <dbReference type="SAM" id="MobiDB-lite"/>
    </source>
</evidence>
<feature type="domain" description="YncI copper-binding" evidence="3">
    <location>
        <begin position="37"/>
        <end position="184"/>
    </location>
</feature>
<gene>
    <name evidence="4" type="ORF">ACFQ2V_07305</name>
</gene>
<keyword evidence="2" id="KW-0732">Signal</keyword>
<feature type="chain" id="PRO_5046872771" evidence="2">
    <location>
        <begin position="37"/>
        <end position="272"/>
    </location>
</feature>
<feature type="region of interest" description="Disordered" evidence="1">
    <location>
        <begin position="188"/>
        <end position="217"/>
    </location>
</feature>
<evidence type="ECO:0000313" key="5">
    <source>
        <dbReference type="Proteomes" id="UP001597046"/>
    </source>
</evidence>
<name>A0ABW3MTR5_9MICO</name>
<feature type="compositionally biased region" description="Low complexity" evidence="1">
    <location>
        <begin position="248"/>
        <end position="260"/>
    </location>
</feature>
<feature type="region of interest" description="Disordered" evidence="1">
    <location>
        <begin position="248"/>
        <end position="272"/>
    </location>
</feature>